<dbReference type="PROSITE" id="PS50850">
    <property type="entry name" value="MFS"/>
    <property type="match status" value="1"/>
</dbReference>
<evidence type="ECO:0000313" key="9">
    <source>
        <dbReference type="EMBL" id="MBM9621733.1"/>
    </source>
</evidence>
<feature type="transmembrane region" description="Helical" evidence="7">
    <location>
        <begin position="195"/>
        <end position="216"/>
    </location>
</feature>
<comment type="caution">
    <text evidence="9">The sequence shown here is derived from an EMBL/GenBank/DDBJ whole genome shotgun (WGS) entry which is preliminary data.</text>
</comment>
<comment type="subcellular location">
    <subcellularLocation>
        <location evidence="1">Cell membrane</location>
        <topology evidence="1">Multi-pass membrane protein</topology>
    </subcellularLocation>
</comment>
<dbReference type="CDD" id="cd17341">
    <property type="entry name" value="MFS_NRT2_like"/>
    <property type="match status" value="1"/>
</dbReference>
<dbReference type="EMBL" id="JAFEJA010000001">
    <property type="protein sequence ID" value="MBM9621733.1"/>
    <property type="molecule type" value="Genomic_DNA"/>
</dbReference>
<gene>
    <name evidence="9" type="ORF">JE024_23965</name>
</gene>
<feature type="transmembrane region" description="Helical" evidence="7">
    <location>
        <begin position="321"/>
        <end position="344"/>
    </location>
</feature>
<accession>A0ABS2UWN7</accession>
<evidence type="ECO:0000259" key="8">
    <source>
        <dbReference type="PROSITE" id="PS50850"/>
    </source>
</evidence>
<dbReference type="SUPFAM" id="SSF103473">
    <property type="entry name" value="MFS general substrate transporter"/>
    <property type="match status" value="1"/>
</dbReference>
<feature type="transmembrane region" description="Helical" evidence="7">
    <location>
        <begin position="285"/>
        <end position="309"/>
    </location>
</feature>
<feature type="transmembrane region" description="Helical" evidence="7">
    <location>
        <begin position="64"/>
        <end position="82"/>
    </location>
</feature>
<dbReference type="InterPro" id="IPR020846">
    <property type="entry name" value="MFS_dom"/>
</dbReference>
<evidence type="ECO:0000256" key="1">
    <source>
        <dbReference type="ARBA" id="ARBA00004651"/>
    </source>
</evidence>
<dbReference type="Pfam" id="PF07690">
    <property type="entry name" value="MFS_1"/>
    <property type="match status" value="1"/>
</dbReference>
<dbReference type="Gene3D" id="1.20.1250.20">
    <property type="entry name" value="MFS general substrate transporter like domains"/>
    <property type="match status" value="2"/>
</dbReference>
<comment type="similarity">
    <text evidence="2">Belongs to the major facilitator superfamily. Nitrate/nitrite porter (TC 2.A.1.8) family.</text>
</comment>
<evidence type="ECO:0000256" key="3">
    <source>
        <dbReference type="ARBA" id="ARBA00022692"/>
    </source>
</evidence>
<evidence type="ECO:0000256" key="5">
    <source>
        <dbReference type="ARBA" id="ARBA00023063"/>
    </source>
</evidence>
<feature type="transmembrane region" description="Helical" evidence="7">
    <location>
        <begin position="350"/>
        <end position="370"/>
    </location>
</feature>
<proteinExistence type="inferred from homology"/>
<reference evidence="9 10" key="1">
    <citation type="journal article" date="2016" name="Arch. Microbiol.">
        <title>Streptomyces zhihengii sp. nov., isolated from rhizospheric soil of Psammosilene tunicoides.</title>
        <authorList>
            <person name="Huang M.J."/>
            <person name="Fei J.J."/>
            <person name="Salam N."/>
            <person name="Kim C.J."/>
            <person name="Hozzein W.N."/>
            <person name="Xiao M."/>
            <person name="Huang H.Q."/>
            <person name="Li W.J."/>
        </authorList>
    </citation>
    <scope>NUCLEOTIDE SEQUENCE [LARGE SCALE GENOMIC DNA]</scope>
    <source>
        <strain evidence="9 10">YIM T102</strain>
    </source>
</reference>
<organism evidence="9 10">
    <name type="scientific">Streptomyces zhihengii</name>
    <dbReference type="NCBI Taxonomy" id="1818004"/>
    <lineage>
        <taxon>Bacteria</taxon>
        <taxon>Bacillati</taxon>
        <taxon>Actinomycetota</taxon>
        <taxon>Actinomycetes</taxon>
        <taxon>Kitasatosporales</taxon>
        <taxon>Streptomycetaceae</taxon>
        <taxon>Streptomyces</taxon>
    </lineage>
</organism>
<evidence type="ECO:0000256" key="2">
    <source>
        <dbReference type="ARBA" id="ARBA00008432"/>
    </source>
</evidence>
<name>A0ABS2UWN7_9ACTN</name>
<dbReference type="RefSeq" id="WP_205376697.1">
    <property type="nucleotide sequence ID" value="NZ_JAFEJA010000001.1"/>
</dbReference>
<keyword evidence="3 7" id="KW-0812">Transmembrane</keyword>
<evidence type="ECO:0000256" key="4">
    <source>
        <dbReference type="ARBA" id="ARBA00022989"/>
    </source>
</evidence>
<dbReference type="PANTHER" id="PTHR23515">
    <property type="entry name" value="HIGH-AFFINITY NITRATE TRANSPORTER 2.3"/>
    <property type="match status" value="1"/>
</dbReference>
<evidence type="ECO:0000256" key="7">
    <source>
        <dbReference type="SAM" id="Phobius"/>
    </source>
</evidence>
<keyword evidence="5" id="KW-0534">Nitrate assimilation</keyword>
<keyword evidence="6 7" id="KW-0472">Membrane</keyword>
<keyword evidence="4 7" id="KW-1133">Transmembrane helix</keyword>
<dbReference type="Proteomes" id="UP000664109">
    <property type="component" value="Unassembled WGS sequence"/>
</dbReference>
<feature type="transmembrane region" description="Helical" evidence="7">
    <location>
        <begin position="152"/>
        <end position="170"/>
    </location>
</feature>
<protein>
    <submittedName>
        <fullName evidence="9">NarK/NasA family nitrate transporter</fullName>
    </submittedName>
</protein>
<keyword evidence="10" id="KW-1185">Reference proteome</keyword>
<feature type="transmembrane region" description="Helical" evidence="7">
    <location>
        <begin position="121"/>
        <end position="140"/>
    </location>
</feature>
<sequence length="379" mass="39298">MATIGFTLTFWAWNLISPLGGAFKDRLDLSSFQQSLLVAVPVLVGSLGRIPAGALTDKYGAKRMFPLVSALTIVPVLLLIPAKDSYGAMLAVGFLLGLGGTTFAIGIPLVNSWFPPSERGLALGIFGMGMGGVALSGYFTPRIADHGDNLPFLVVAVALAVYAALAAVLITDHPDRKVPTTSLGHRLGQAGRLRVTWELSALYAIGFGGIVAFGVYLPTYLKTWYELSPTDAGTKAAGFALVTVVFRPFGGWLSDRVHPAVVTAGALGFVALLAIVQAFDPDLDPVGTIALLCMAAGLGTASGSVFALVSQVTPQPQVGSVTGIVGAMGGLGGFVPPLVMGAIYSAKDSYSIGFMLLSDLALAGCVYAYGRMRTLRPNA</sequence>
<feature type="transmembrane region" description="Helical" evidence="7">
    <location>
        <begin position="88"/>
        <end position="109"/>
    </location>
</feature>
<dbReference type="InterPro" id="IPR011701">
    <property type="entry name" value="MFS"/>
</dbReference>
<dbReference type="InterPro" id="IPR036259">
    <property type="entry name" value="MFS_trans_sf"/>
</dbReference>
<dbReference type="InterPro" id="IPR044772">
    <property type="entry name" value="NO3_transporter"/>
</dbReference>
<evidence type="ECO:0000256" key="6">
    <source>
        <dbReference type="ARBA" id="ARBA00023136"/>
    </source>
</evidence>
<feature type="domain" description="Major facilitator superfamily (MFS) profile" evidence="8">
    <location>
        <begin position="1"/>
        <end position="376"/>
    </location>
</feature>
<evidence type="ECO:0000313" key="10">
    <source>
        <dbReference type="Proteomes" id="UP000664109"/>
    </source>
</evidence>
<feature type="transmembrane region" description="Helical" evidence="7">
    <location>
        <begin position="236"/>
        <end position="253"/>
    </location>
</feature>
<feature type="transmembrane region" description="Helical" evidence="7">
    <location>
        <begin position="260"/>
        <end position="279"/>
    </location>
</feature>